<dbReference type="Gene3D" id="3.40.50.150">
    <property type="entry name" value="Vaccinia Virus protein VP39"/>
    <property type="match status" value="1"/>
</dbReference>
<protein>
    <submittedName>
        <fullName evidence="5">Class I SAM-dependent methyltransferase</fullName>
        <ecNumber evidence="5">2.1.1.-</ecNumber>
    </submittedName>
</protein>
<dbReference type="Proteomes" id="UP001596523">
    <property type="component" value="Unassembled WGS sequence"/>
</dbReference>
<keyword evidence="2 5" id="KW-0808">Transferase</keyword>
<accession>A0ABW2JE28</accession>
<keyword evidence="6" id="KW-1185">Reference proteome</keyword>
<evidence type="ECO:0000313" key="5">
    <source>
        <dbReference type="EMBL" id="MFC7303962.1"/>
    </source>
</evidence>
<comment type="caution">
    <text evidence="5">The sequence shown here is derived from an EMBL/GenBank/DDBJ whole genome shotgun (WGS) entry which is preliminary data.</text>
</comment>
<reference evidence="6" key="1">
    <citation type="journal article" date="2019" name="Int. J. Syst. Evol. Microbiol.">
        <title>The Global Catalogue of Microorganisms (GCM) 10K type strain sequencing project: providing services to taxonomists for standard genome sequencing and annotation.</title>
        <authorList>
            <consortium name="The Broad Institute Genomics Platform"/>
            <consortium name="The Broad Institute Genome Sequencing Center for Infectious Disease"/>
            <person name="Wu L."/>
            <person name="Ma J."/>
        </authorList>
    </citation>
    <scope>NUCLEOTIDE SEQUENCE [LARGE SCALE GENOMIC DNA]</scope>
    <source>
        <strain evidence="6">SYNS20</strain>
    </source>
</reference>
<dbReference type="RefSeq" id="WP_381827673.1">
    <property type="nucleotide sequence ID" value="NZ_JBHTCF010000002.1"/>
</dbReference>
<dbReference type="EMBL" id="JBHTCF010000002">
    <property type="protein sequence ID" value="MFC7303962.1"/>
    <property type="molecule type" value="Genomic_DNA"/>
</dbReference>
<dbReference type="SUPFAM" id="SSF53335">
    <property type="entry name" value="S-adenosyl-L-methionine-dependent methyltransferases"/>
    <property type="match status" value="1"/>
</dbReference>
<feature type="region of interest" description="Disordered" evidence="3">
    <location>
        <begin position="145"/>
        <end position="169"/>
    </location>
</feature>
<name>A0ABW2JE28_9ACTN</name>
<dbReference type="CDD" id="cd02440">
    <property type="entry name" value="AdoMet_MTases"/>
    <property type="match status" value="1"/>
</dbReference>
<feature type="compositionally biased region" description="Basic and acidic residues" evidence="3">
    <location>
        <begin position="145"/>
        <end position="155"/>
    </location>
</feature>
<dbReference type="PANTHER" id="PTHR44942">
    <property type="entry name" value="METHYLTRANSF_11 DOMAIN-CONTAINING PROTEIN"/>
    <property type="match status" value="1"/>
</dbReference>
<dbReference type="InterPro" id="IPR029063">
    <property type="entry name" value="SAM-dependent_MTases_sf"/>
</dbReference>
<feature type="domain" description="Methyltransferase" evidence="4">
    <location>
        <begin position="47"/>
        <end position="139"/>
    </location>
</feature>
<dbReference type="InterPro" id="IPR051052">
    <property type="entry name" value="Diverse_substrate_MTase"/>
</dbReference>
<evidence type="ECO:0000256" key="2">
    <source>
        <dbReference type="ARBA" id="ARBA00022679"/>
    </source>
</evidence>
<evidence type="ECO:0000259" key="4">
    <source>
        <dbReference type="Pfam" id="PF13649"/>
    </source>
</evidence>
<gene>
    <name evidence="5" type="ORF">ACFQVC_07005</name>
</gene>
<evidence type="ECO:0000313" key="6">
    <source>
        <dbReference type="Proteomes" id="UP001596523"/>
    </source>
</evidence>
<dbReference type="InterPro" id="IPR041698">
    <property type="entry name" value="Methyltransf_25"/>
</dbReference>
<dbReference type="PANTHER" id="PTHR44942:SF4">
    <property type="entry name" value="METHYLTRANSFERASE TYPE 11 DOMAIN-CONTAINING PROTEIN"/>
    <property type="match status" value="1"/>
</dbReference>
<keyword evidence="1 5" id="KW-0489">Methyltransferase</keyword>
<evidence type="ECO:0000256" key="3">
    <source>
        <dbReference type="SAM" id="MobiDB-lite"/>
    </source>
</evidence>
<dbReference type="GO" id="GO:0008168">
    <property type="term" value="F:methyltransferase activity"/>
    <property type="evidence" value="ECO:0007669"/>
    <property type="project" value="UniProtKB-KW"/>
</dbReference>
<dbReference type="GO" id="GO:0032259">
    <property type="term" value="P:methylation"/>
    <property type="evidence" value="ECO:0007669"/>
    <property type="project" value="UniProtKB-KW"/>
</dbReference>
<proteinExistence type="predicted"/>
<organism evidence="5 6">
    <name type="scientific">Streptomyces monticola</name>
    <dbReference type="NCBI Taxonomy" id="2666263"/>
    <lineage>
        <taxon>Bacteria</taxon>
        <taxon>Bacillati</taxon>
        <taxon>Actinomycetota</taxon>
        <taxon>Actinomycetes</taxon>
        <taxon>Kitasatosporales</taxon>
        <taxon>Streptomycetaceae</taxon>
        <taxon>Streptomyces</taxon>
    </lineage>
</organism>
<sequence>MGEGWEWDETLFAGTAEYYGRGRLPYAPGLADVLAEVLKTDGRGRLIDVGCGPGTVALRLVHLFGEVVGVDPDEGMITEARCAAAAAGAEGKTRWVRARAEELPAGLGTFTVVAFAQSFHWMERDLVAATVRDMLGPGGALVHISDLKPDLKPDTEPGSEPGTGTDAEAQAGTERRAVGGLPHPPVPYTAMEELIRHYLGPVRRAGRGVLPQGTPGGEAEVFARAGFSGPARHVIPGGQALERTSDDVVAGVFSMSYAAPHLFGPHVDAFEADLRSLLRWTSPSGRFSERPPATEVFVWRTPGAGSPHA</sequence>
<evidence type="ECO:0000256" key="1">
    <source>
        <dbReference type="ARBA" id="ARBA00022603"/>
    </source>
</evidence>
<dbReference type="EC" id="2.1.1.-" evidence="5"/>
<dbReference type="Pfam" id="PF13649">
    <property type="entry name" value="Methyltransf_25"/>
    <property type="match status" value="1"/>
</dbReference>